<dbReference type="Proteomes" id="UP001404104">
    <property type="component" value="Unassembled WGS sequence"/>
</dbReference>
<protein>
    <submittedName>
        <fullName evidence="1">Uncharacterized protein</fullName>
    </submittedName>
</protein>
<evidence type="ECO:0000313" key="2">
    <source>
        <dbReference type="Proteomes" id="UP001404104"/>
    </source>
</evidence>
<accession>A0ABU9XSG8</accession>
<comment type="caution">
    <text evidence="1">The sequence shown here is derived from an EMBL/GenBank/DDBJ whole genome shotgun (WGS) entry which is preliminary data.</text>
</comment>
<name>A0ABU9XSG8_9SPHN</name>
<proteinExistence type="predicted"/>
<dbReference type="RefSeq" id="WP_345864569.1">
    <property type="nucleotide sequence ID" value="NZ_JBDIMF010000003.1"/>
</dbReference>
<gene>
    <name evidence="1" type="ORF">ABC969_10075</name>
</gene>
<reference evidence="1 2" key="1">
    <citation type="submission" date="2024-05" db="EMBL/GenBank/DDBJ databases">
        <authorList>
            <person name="Liu Q."/>
            <person name="Xin Y.-H."/>
        </authorList>
    </citation>
    <scope>NUCLEOTIDE SEQUENCE [LARGE SCALE GENOMIC DNA]</scope>
    <source>
        <strain evidence="1 2">CGMCC 1.15349</strain>
    </source>
</reference>
<keyword evidence="2" id="KW-1185">Reference proteome</keyword>
<evidence type="ECO:0000313" key="1">
    <source>
        <dbReference type="EMBL" id="MEN2786765.1"/>
    </source>
</evidence>
<sequence>MSEQNNIAYYARREERQRGLAARAAAPHIAAIHHQLADRYADYIKAHARPAFPQLVSR</sequence>
<dbReference type="EMBL" id="JBDIMF010000003">
    <property type="protein sequence ID" value="MEN2786765.1"/>
    <property type="molecule type" value="Genomic_DNA"/>
</dbReference>
<organism evidence="1 2">
    <name type="scientific">Sphingomonas qilianensis</name>
    <dbReference type="NCBI Taxonomy" id="1736690"/>
    <lineage>
        <taxon>Bacteria</taxon>
        <taxon>Pseudomonadati</taxon>
        <taxon>Pseudomonadota</taxon>
        <taxon>Alphaproteobacteria</taxon>
        <taxon>Sphingomonadales</taxon>
        <taxon>Sphingomonadaceae</taxon>
        <taxon>Sphingomonas</taxon>
    </lineage>
</organism>